<dbReference type="STRING" id="93222.NA29_17165"/>
<keyword evidence="3" id="KW-1003">Cell membrane</keyword>
<keyword evidence="6 9" id="KW-1133">Transmembrane helix</keyword>
<dbReference type="PANTHER" id="PTHR11795">
    <property type="entry name" value="BRANCHED-CHAIN AMINO ACID TRANSPORT SYSTEM PERMEASE PROTEIN LIVH"/>
    <property type="match status" value="1"/>
</dbReference>
<dbReference type="CDD" id="cd06582">
    <property type="entry name" value="TM_PBP1_LivH_like"/>
    <property type="match status" value="1"/>
</dbReference>
<evidence type="ECO:0000256" key="1">
    <source>
        <dbReference type="ARBA" id="ARBA00004651"/>
    </source>
</evidence>
<accession>A0A239SL84</accession>
<proteinExistence type="inferred from homology"/>
<dbReference type="InterPro" id="IPR052157">
    <property type="entry name" value="BCAA_transport_permease"/>
</dbReference>
<evidence type="ECO:0000313" key="10">
    <source>
        <dbReference type="EMBL" id="SNU85534.1"/>
    </source>
</evidence>
<feature type="transmembrane region" description="Helical" evidence="9">
    <location>
        <begin position="106"/>
        <end position="131"/>
    </location>
</feature>
<protein>
    <submittedName>
        <fullName evidence="10">LIV-I protein H</fullName>
    </submittedName>
</protein>
<evidence type="ECO:0000256" key="5">
    <source>
        <dbReference type="ARBA" id="ARBA00022970"/>
    </source>
</evidence>
<dbReference type="GO" id="GO:0022857">
    <property type="term" value="F:transmembrane transporter activity"/>
    <property type="evidence" value="ECO:0007669"/>
    <property type="project" value="InterPro"/>
</dbReference>
<feature type="transmembrane region" description="Helical" evidence="9">
    <location>
        <begin position="277"/>
        <end position="298"/>
    </location>
</feature>
<dbReference type="InterPro" id="IPR001851">
    <property type="entry name" value="ABC_transp_permease"/>
</dbReference>
<evidence type="ECO:0000313" key="11">
    <source>
        <dbReference type="Proteomes" id="UP000215126"/>
    </source>
</evidence>
<dbReference type="Proteomes" id="UP000215126">
    <property type="component" value="Chromosome 1"/>
</dbReference>
<sequence>MIAARTNASLRIQFMLQLLVDTLLRASDLALIALGLSMVYGLVKFPNIAHVQYAMAGAYITYAMATFGLPLGASLILAALVTGTLTLVMHRLVFRKLLRGGPAIAMIGSLAVSMLVIAFCQGIAGSFPKMFNLPLTPPMLIGDARITHLQLYSVSTTVALLAVFALILFYTRAGRAMRALATNPSLAAASGLNAEWITRGVTFASGAVAGLGGGLLALSAGAHVQLGNDMLLPVFAAAILGGLGNPLGAVAGAVLIALTETLVTNLNFGPMLGKTVAFLPVGYINAGAFLILLLALLFKPYGLFDREVRRV</sequence>
<keyword evidence="5" id="KW-0029">Amino-acid transport</keyword>
<feature type="transmembrane region" description="Helical" evidence="9">
    <location>
        <begin position="23"/>
        <end position="43"/>
    </location>
</feature>
<keyword evidence="7 9" id="KW-0472">Membrane</keyword>
<evidence type="ECO:0000256" key="3">
    <source>
        <dbReference type="ARBA" id="ARBA00022475"/>
    </source>
</evidence>
<feature type="transmembrane region" description="Helical" evidence="9">
    <location>
        <begin position="50"/>
        <end position="69"/>
    </location>
</feature>
<reference evidence="10 11" key="1">
    <citation type="submission" date="2017-06" db="EMBL/GenBank/DDBJ databases">
        <authorList>
            <consortium name="Pathogen Informatics"/>
        </authorList>
    </citation>
    <scope>NUCLEOTIDE SEQUENCE [LARGE SCALE GENOMIC DNA]</scope>
    <source>
        <strain evidence="10 11">NCTC13161</strain>
    </source>
</reference>
<keyword evidence="4 9" id="KW-0812">Transmembrane</keyword>
<organism evidence="10 11">
    <name type="scientific">Pandoraea sputorum</name>
    <dbReference type="NCBI Taxonomy" id="93222"/>
    <lineage>
        <taxon>Bacteria</taxon>
        <taxon>Pseudomonadati</taxon>
        <taxon>Pseudomonadota</taxon>
        <taxon>Betaproteobacteria</taxon>
        <taxon>Burkholderiales</taxon>
        <taxon>Burkholderiaceae</taxon>
        <taxon>Pandoraea</taxon>
    </lineage>
</organism>
<dbReference type="GO" id="GO:0006865">
    <property type="term" value="P:amino acid transport"/>
    <property type="evidence" value="ECO:0007669"/>
    <property type="project" value="UniProtKB-KW"/>
</dbReference>
<comment type="subcellular location">
    <subcellularLocation>
        <location evidence="1">Cell membrane</location>
        <topology evidence="1">Multi-pass membrane protein</topology>
    </subcellularLocation>
</comment>
<dbReference type="EMBL" id="LT906435">
    <property type="protein sequence ID" value="SNU85534.1"/>
    <property type="molecule type" value="Genomic_DNA"/>
</dbReference>
<dbReference type="PANTHER" id="PTHR11795:SF449">
    <property type="entry name" value="BRANCHED-CHAIN AMINO ACID TRANSPORT PERMEASE PROTEIN LIVH-RELATED"/>
    <property type="match status" value="1"/>
</dbReference>
<evidence type="ECO:0000256" key="9">
    <source>
        <dbReference type="SAM" id="Phobius"/>
    </source>
</evidence>
<name>A0A239SL84_9BURK</name>
<feature type="transmembrane region" description="Helical" evidence="9">
    <location>
        <begin position="231"/>
        <end position="257"/>
    </location>
</feature>
<evidence type="ECO:0000256" key="8">
    <source>
        <dbReference type="ARBA" id="ARBA00037998"/>
    </source>
</evidence>
<dbReference type="AlphaFoldDB" id="A0A239SL84"/>
<dbReference type="GO" id="GO:0005886">
    <property type="term" value="C:plasma membrane"/>
    <property type="evidence" value="ECO:0007669"/>
    <property type="project" value="UniProtKB-SubCell"/>
</dbReference>
<gene>
    <name evidence="10" type="primary">livH_14</name>
    <name evidence="10" type="ORF">SAMEA4530655_02597</name>
</gene>
<evidence type="ECO:0000256" key="2">
    <source>
        <dbReference type="ARBA" id="ARBA00022448"/>
    </source>
</evidence>
<keyword evidence="11" id="KW-1185">Reference proteome</keyword>
<keyword evidence="2" id="KW-0813">Transport</keyword>
<evidence type="ECO:0000256" key="6">
    <source>
        <dbReference type="ARBA" id="ARBA00022989"/>
    </source>
</evidence>
<evidence type="ECO:0000256" key="4">
    <source>
        <dbReference type="ARBA" id="ARBA00022692"/>
    </source>
</evidence>
<evidence type="ECO:0000256" key="7">
    <source>
        <dbReference type="ARBA" id="ARBA00023136"/>
    </source>
</evidence>
<dbReference type="Pfam" id="PF02653">
    <property type="entry name" value="BPD_transp_2"/>
    <property type="match status" value="1"/>
</dbReference>
<feature type="transmembrane region" description="Helical" evidence="9">
    <location>
        <begin position="151"/>
        <end position="170"/>
    </location>
</feature>
<comment type="similarity">
    <text evidence="8">Belongs to the binding-protein-dependent transport system permease family. LivHM subfamily.</text>
</comment>